<feature type="chain" id="PRO_5046607493" description="Secreted protein" evidence="1">
    <location>
        <begin position="19"/>
        <end position="185"/>
    </location>
</feature>
<dbReference type="RefSeq" id="XP_062701301.1">
    <property type="nucleotide sequence ID" value="XM_062845317.1"/>
</dbReference>
<dbReference type="GeneID" id="134285144"/>
<reference evidence="2" key="2">
    <citation type="submission" date="2025-05" db="UniProtKB">
        <authorList>
            <consortium name="EnsemblMetazoa"/>
        </authorList>
    </citation>
    <scope>IDENTIFICATION</scope>
    <source>
        <strain evidence="2">Foshan</strain>
    </source>
</reference>
<dbReference type="Proteomes" id="UP000069940">
    <property type="component" value="Unassembled WGS sequence"/>
</dbReference>
<evidence type="ECO:0000256" key="1">
    <source>
        <dbReference type="SAM" id="SignalP"/>
    </source>
</evidence>
<sequence>MEYLLGIAFALLFPTTLALSLGIEPEITFQRIEQTMGYDIWHTHLRVTKFNRSCAIINGTGDIFVDLDNSYTLQIEFAHSRLGNNQFNISPFKIPEQPFCHFMNGTYREYQSMFVNRSNLPMVGPSEGLCPFPAGQYWNKNVMFDASQVPIAMPEGFWRVTLLVKRKNSSADFIIYLKMSRESFW</sequence>
<evidence type="ECO:0000313" key="3">
    <source>
        <dbReference type="Proteomes" id="UP000069940"/>
    </source>
</evidence>
<keyword evidence="3" id="KW-1185">Reference proteome</keyword>
<dbReference type="PANTHER" id="PTHR21112">
    <property type="entry name" value="CHEMOSENSORY PROTEIN A 29A-RELATED"/>
    <property type="match status" value="1"/>
</dbReference>
<dbReference type="InterPro" id="IPR010512">
    <property type="entry name" value="DUF1091"/>
</dbReference>
<reference evidence="3" key="1">
    <citation type="journal article" date="2015" name="Proc. Natl. Acad. Sci. U.S.A.">
        <title>Genome sequence of the Asian Tiger mosquito, Aedes albopictus, reveals insights into its biology, genetics, and evolution.</title>
        <authorList>
            <person name="Chen X.G."/>
            <person name="Jiang X."/>
            <person name="Gu J."/>
            <person name="Xu M."/>
            <person name="Wu Y."/>
            <person name="Deng Y."/>
            <person name="Zhang C."/>
            <person name="Bonizzoni M."/>
            <person name="Dermauw W."/>
            <person name="Vontas J."/>
            <person name="Armbruster P."/>
            <person name="Huang X."/>
            <person name="Yang Y."/>
            <person name="Zhang H."/>
            <person name="He W."/>
            <person name="Peng H."/>
            <person name="Liu Y."/>
            <person name="Wu K."/>
            <person name="Chen J."/>
            <person name="Lirakis M."/>
            <person name="Topalis P."/>
            <person name="Van Leeuwen T."/>
            <person name="Hall A.B."/>
            <person name="Jiang X."/>
            <person name="Thorpe C."/>
            <person name="Mueller R.L."/>
            <person name="Sun C."/>
            <person name="Waterhouse R.M."/>
            <person name="Yan G."/>
            <person name="Tu Z.J."/>
            <person name="Fang X."/>
            <person name="James A.A."/>
        </authorList>
    </citation>
    <scope>NUCLEOTIDE SEQUENCE [LARGE SCALE GENOMIC DNA]</scope>
    <source>
        <strain evidence="3">Foshan</strain>
    </source>
</reference>
<accession>A0ABM1Y319</accession>
<proteinExistence type="predicted"/>
<feature type="signal peptide" evidence="1">
    <location>
        <begin position="1"/>
        <end position="18"/>
    </location>
</feature>
<keyword evidence="1" id="KW-0732">Signal</keyword>
<dbReference type="Pfam" id="PF06477">
    <property type="entry name" value="DUF1091"/>
    <property type="match status" value="1"/>
</dbReference>
<dbReference type="PANTHER" id="PTHR21112:SF0">
    <property type="entry name" value="CHEMOSENSORY PROTEIN A 29A-RELATED"/>
    <property type="match status" value="1"/>
</dbReference>
<evidence type="ECO:0008006" key="4">
    <source>
        <dbReference type="Google" id="ProtNLM"/>
    </source>
</evidence>
<dbReference type="EnsemblMetazoa" id="AALFPA23_005212.R6592">
    <property type="protein sequence ID" value="AALFPA23_005212.P6592"/>
    <property type="gene ID" value="AALFPA23_005212"/>
</dbReference>
<protein>
    <recommendedName>
        <fullName evidence="4">Secreted protein</fullName>
    </recommendedName>
</protein>
<organism evidence="2 3">
    <name type="scientific">Aedes albopictus</name>
    <name type="common">Asian tiger mosquito</name>
    <name type="synonym">Stegomyia albopicta</name>
    <dbReference type="NCBI Taxonomy" id="7160"/>
    <lineage>
        <taxon>Eukaryota</taxon>
        <taxon>Metazoa</taxon>
        <taxon>Ecdysozoa</taxon>
        <taxon>Arthropoda</taxon>
        <taxon>Hexapoda</taxon>
        <taxon>Insecta</taxon>
        <taxon>Pterygota</taxon>
        <taxon>Neoptera</taxon>
        <taxon>Endopterygota</taxon>
        <taxon>Diptera</taxon>
        <taxon>Nematocera</taxon>
        <taxon>Culicoidea</taxon>
        <taxon>Culicidae</taxon>
        <taxon>Culicinae</taxon>
        <taxon>Aedini</taxon>
        <taxon>Aedes</taxon>
        <taxon>Stegomyia</taxon>
    </lineage>
</organism>
<name>A0ABM1Y319_AEDAL</name>
<evidence type="ECO:0000313" key="2">
    <source>
        <dbReference type="EnsemblMetazoa" id="AALFPA23_005212.P6592"/>
    </source>
</evidence>